<gene>
    <name evidence="3" type="ORF">AB6A68_00475</name>
</gene>
<keyword evidence="4" id="KW-1185">Reference proteome</keyword>
<feature type="domain" description="Pyridoxamine 5'-phosphate oxidase N-terminal" evidence="2">
    <location>
        <begin position="2"/>
        <end position="127"/>
    </location>
</feature>
<dbReference type="PANTHER" id="PTHR35176:SF6">
    <property type="entry name" value="HEME OXYGENASE HI_0854-RELATED"/>
    <property type="match status" value="1"/>
</dbReference>
<dbReference type="Proteomes" id="UP001560267">
    <property type="component" value="Unassembled WGS sequence"/>
</dbReference>
<dbReference type="Pfam" id="PF01243">
    <property type="entry name" value="PNPOx_N"/>
    <property type="match status" value="1"/>
</dbReference>
<comment type="caution">
    <text evidence="3">The sequence shown here is derived from an EMBL/GenBank/DDBJ whole genome shotgun (WGS) entry which is preliminary data.</text>
</comment>
<evidence type="ECO:0000256" key="1">
    <source>
        <dbReference type="ARBA" id="ARBA00023002"/>
    </source>
</evidence>
<accession>A0ABV3XYV6</accession>
<proteinExistence type="predicted"/>
<dbReference type="InterPro" id="IPR019920">
    <property type="entry name" value="F420-binding_dom_put"/>
</dbReference>
<evidence type="ECO:0000313" key="3">
    <source>
        <dbReference type="EMBL" id="MEX6428320.1"/>
    </source>
</evidence>
<dbReference type="EC" id="1.-.-.-" evidence="3"/>
<protein>
    <submittedName>
        <fullName evidence="3">PPOX class F420-dependent oxidoreductase</fullName>
        <ecNumber evidence="3">1.-.-.-</ecNumber>
    </submittedName>
</protein>
<evidence type="ECO:0000259" key="2">
    <source>
        <dbReference type="Pfam" id="PF01243"/>
    </source>
</evidence>
<dbReference type="InterPro" id="IPR011576">
    <property type="entry name" value="Pyridox_Oxase_N"/>
</dbReference>
<keyword evidence="1 3" id="KW-0560">Oxidoreductase</keyword>
<reference evidence="3 4" key="1">
    <citation type="submission" date="2024-07" db="EMBL/GenBank/DDBJ databases">
        <title>Draft Genome Sequence of Ferrimicrobium acidiphilum Strain YE2023, Isolated from a Pulp of Bioleach Reactor.</title>
        <authorList>
            <person name="Elkina Y.A."/>
            <person name="Bulaeva A.G."/>
            <person name="Beletsky A.V."/>
            <person name="Mardanov A.V."/>
        </authorList>
    </citation>
    <scope>NUCLEOTIDE SEQUENCE [LARGE SCALE GENOMIC DNA]</scope>
    <source>
        <strain evidence="3 4">YE2023</strain>
    </source>
</reference>
<dbReference type="SUPFAM" id="SSF50475">
    <property type="entry name" value="FMN-binding split barrel"/>
    <property type="match status" value="1"/>
</dbReference>
<dbReference type="InterPro" id="IPR012349">
    <property type="entry name" value="Split_barrel_FMN-bd"/>
</dbReference>
<dbReference type="NCBIfam" id="TIGR03618">
    <property type="entry name" value="Rv1155_F420"/>
    <property type="match status" value="1"/>
</dbReference>
<evidence type="ECO:0000313" key="4">
    <source>
        <dbReference type="Proteomes" id="UP001560267"/>
    </source>
</evidence>
<name>A0ABV3XYV6_9ACTN</name>
<dbReference type="PANTHER" id="PTHR35176">
    <property type="entry name" value="HEME OXYGENASE HI_0854-RELATED"/>
    <property type="match status" value="1"/>
</dbReference>
<dbReference type="InterPro" id="IPR052019">
    <property type="entry name" value="F420H2_bilvrd_red/Heme_oxyg"/>
</dbReference>
<dbReference type="EMBL" id="JBFSHR010000001">
    <property type="protein sequence ID" value="MEX6428320.1"/>
    <property type="molecule type" value="Genomic_DNA"/>
</dbReference>
<dbReference type="RefSeq" id="WP_298385289.1">
    <property type="nucleotide sequence ID" value="NZ_JBFSHR010000001.1"/>
</dbReference>
<dbReference type="Gene3D" id="2.30.110.10">
    <property type="entry name" value="Electron Transport, Fmn-binding Protein, Chain A"/>
    <property type="match status" value="1"/>
</dbReference>
<organism evidence="3 4">
    <name type="scientific">Ferrimicrobium acidiphilum</name>
    <dbReference type="NCBI Taxonomy" id="121039"/>
    <lineage>
        <taxon>Bacteria</taxon>
        <taxon>Bacillati</taxon>
        <taxon>Actinomycetota</taxon>
        <taxon>Acidimicrobiia</taxon>
        <taxon>Acidimicrobiales</taxon>
        <taxon>Acidimicrobiaceae</taxon>
        <taxon>Ferrimicrobium</taxon>
    </lineage>
</organism>
<sequence>MLDPALEDLVHGPNFAVLTTLTPHGTAQSSVMWIDCDHDHLLINTEVGRAKYRNIVQNPTVTLLVWDRNNPYHYCEVRGTVNTAITGPTAREQLEDLALKYTGQAFAGTIESERVILEITPHRTRVVD</sequence>
<dbReference type="GO" id="GO:0016491">
    <property type="term" value="F:oxidoreductase activity"/>
    <property type="evidence" value="ECO:0007669"/>
    <property type="project" value="UniProtKB-KW"/>
</dbReference>